<dbReference type="AlphaFoldDB" id="A0A387BJK9"/>
<dbReference type="KEGG" id="gry:D7I44_12615"/>
<reference evidence="2 3" key="1">
    <citation type="submission" date="2018-09" db="EMBL/GenBank/DDBJ databases">
        <title>Genome sequencing of strain 2DFW10M-5.</title>
        <authorList>
            <person name="Heo J."/>
            <person name="Kim S.-J."/>
            <person name="Kwon S.-W."/>
        </authorList>
    </citation>
    <scope>NUCLEOTIDE SEQUENCE [LARGE SCALE GENOMIC DNA]</scope>
    <source>
        <strain evidence="2 3">2DFW10M-5</strain>
    </source>
</reference>
<evidence type="ECO:0000256" key="1">
    <source>
        <dbReference type="SAM" id="SignalP"/>
    </source>
</evidence>
<feature type="chain" id="PRO_5017245213" evidence="1">
    <location>
        <begin position="29"/>
        <end position="674"/>
    </location>
</feature>
<keyword evidence="3" id="KW-1185">Reference proteome</keyword>
<dbReference type="InterPro" id="IPR051922">
    <property type="entry name" value="Bact_Sporulation_Assoc"/>
</dbReference>
<gene>
    <name evidence="2" type="ORF">D7I44_12615</name>
</gene>
<dbReference type="Gene3D" id="3.40.50.12090">
    <property type="match status" value="2"/>
</dbReference>
<accession>A0A387BJK9</accession>
<dbReference type="OrthoDB" id="9764271at2"/>
<feature type="signal peptide" evidence="1">
    <location>
        <begin position="1"/>
        <end position="28"/>
    </location>
</feature>
<protein>
    <submittedName>
        <fullName evidence="2">Cell wall-binding repeat-containing protein</fullName>
    </submittedName>
</protein>
<dbReference type="PANTHER" id="PTHR30032:SF8">
    <property type="entry name" value="GERMINATION-SPECIFIC N-ACETYLMURAMOYL-L-ALANINE AMIDASE"/>
    <property type="match status" value="1"/>
</dbReference>
<dbReference type="RefSeq" id="WP_120789815.1">
    <property type="nucleotide sequence ID" value="NZ_CP032624.1"/>
</dbReference>
<dbReference type="Pfam" id="PF04122">
    <property type="entry name" value="CW_binding_2"/>
    <property type="match status" value="3"/>
</dbReference>
<dbReference type="Proteomes" id="UP000275069">
    <property type="component" value="Chromosome"/>
</dbReference>
<dbReference type="PANTHER" id="PTHR30032">
    <property type="entry name" value="N-ACETYLMURAMOYL-L-ALANINE AMIDASE-RELATED"/>
    <property type="match status" value="1"/>
</dbReference>
<keyword evidence="1" id="KW-0732">Signal</keyword>
<evidence type="ECO:0000313" key="2">
    <source>
        <dbReference type="EMBL" id="AYG04285.1"/>
    </source>
</evidence>
<organism evidence="2 3">
    <name type="scientific">Gryllotalpicola protaetiae</name>
    <dbReference type="NCBI Taxonomy" id="2419771"/>
    <lineage>
        <taxon>Bacteria</taxon>
        <taxon>Bacillati</taxon>
        <taxon>Actinomycetota</taxon>
        <taxon>Actinomycetes</taxon>
        <taxon>Micrococcales</taxon>
        <taxon>Microbacteriaceae</taxon>
        <taxon>Gryllotalpicola</taxon>
    </lineage>
</organism>
<dbReference type="EMBL" id="CP032624">
    <property type="protein sequence ID" value="AYG04285.1"/>
    <property type="molecule type" value="Genomic_DNA"/>
</dbReference>
<proteinExistence type="predicted"/>
<sequence length="674" mass="67209">MIRSTGLAAALTAVAVAIALVAPTRAAADETAGADLVGAFDSAAFVAGEGVVLSGWAIDLNAPQAANSFIDLTWSDGSQTRDHSTEYYHVSDPRPDVAAAYPAAGPDHGFSWVWGLPGPGTYTFCLSVGSLVTSYFGPDHDKYFEKPLGCRSLTVPDEVFTGAIDQFGPNPAGPGFVLTGWAASNYGLLGMITDSTGTHEGPYIGDATLTIIPDDGSAPITEPDFGFNTTTVRADAPQQPARNFSVTLPGDATRNIAGTYQVCVSMSNSAGPPDVHLQIACASTHLLAFKASTVVPATPILLGQTVAPASVAVFPTEVSTGMQWTVDGMPVSATSSLPISDSYVGHQVDGWEWVAAPGYVSASFEVAGGTASIPGVTTVRAAGADRYATSVAISQQEFPDSAAGTQMVYLASGAGFADAISAGPAAAAANAPLLLTAPDAIPPTVLDELRRLHPAQIVIVGGTASISTDAAAQAAGVAPVTRIAGADRYATSIAVADFAFPDGAGSAFVVSGAAFPDALSAGAAAATTHGPVLLTTPETSPVVAALTSALGSLGVKSATIVGGTSAVDAGVQSAIAAVIPVTRLAGADRDATSQAVATAFASATTVYLASDAGFPDGLSGSAAAGHAADPLIVTGGGCIDPAVIDRIVALGASTVVVVGGYSSLEVAIDRLLAC</sequence>
<evidence type="ECO:0000313" key="3">
    <source>
        <dbReference type="Proteomes" id="UP000275069"/>
    </source>
</evidence>
<dbReference type="InterPro" id="IPR007253">
    <property type="entry name" value="Cell_wall-bd_2"/>
</dbReference>
<name>A0A387BJK9_9MICO</name>